<keyword evidence="2" id="KW-1185">Reference proteome</keyword>
<evidence type="ECO:0000313" key="2">
    <source>
        <dbReference type="Proteomes" id="UP000201797"/>
    </source>
</evidence>
<dbReference type="Proteomes" id="UP000201797">
    <property type="component" value="Segment"/>
</dbReference>
<dbReference type="EMBL" id="KU594605">
    <property type="protein sequence ID" value="AMO42836.1"/>
    <property type="molecule type" value="Genomic_DNA"/>
</dbReference>
<gene>
    <name evidence="1" type="ORF">R290704_054</name>
</gene>
<protein>
    <submittedName>
        <fullName evidence="1">Uncharacterized protein</fullName>
    </submittedName>
</protein>
<dbReference type="RefSeq" id="YP_009302135.1">
    <property type="nucleotide sequence ID" value="NC_031242.1"/>
</dbReference>
<reference evidence="1 2" key="1">
    <citation type="submission" date="2016-01" db="EMBL/GenBank/DDBJ databases">
        <title>The genomic content and context of auxiliary metabolic genes in marine cyanophages.</title>
        <authorList>
            <person name="Marston M.F."/>
            <person name="Martiny J.B.H."/>
            <person name="Crummett L.T."/>
        </authorList>
    </citation>
    <scope>NUCLEOTIDE SEQUENCE [LARGE SCALE GENOMIC DNA]</scope>
    <source>
        <strain evidence="1">RW_29_0704</strain>
    </source>
</reference>
<evidence type="ECO:0000313" key="1">
    <source>
        <dbReference type="EMBL" id="AMO42836.1"/>
    </source>
</evidence>
<accession>A0A127KLN8</accession>
<proteinExistence type="predicted"/>
<organism evidence="1 2">
    <name type="scientific">Cyanophage S-RIM50</name>
    <dbReference type="NCBI Taxonomy" id="687803"/>
    <lineage>
        <taxon>Viruses</taxon>
        <taxon>Duplodnaviria</taxon>
        <taxon>Heunggongvirae</taxon>
        <taxon>Uroviricota</taxon>
        <taxon>Caudoviricetes</taxon>
        <taxon>Pantevenvirales</taxon>
        <taxon>Kyanoviridae</taxon>
        <taxon>Neptunevirus</taxon>
        <taxon>Neptunevirus srim50</taxon>
    </lineage>
</organism>
<name>A0A127KLN8_9CAUD</name>
<dbReference type="KEGG" id="vg:29124058"/>
<dbReference type="OrthoDB" id="29292at10239"/>
<dbReference type="GeneID" id="29124058"/>
<sequence>MRRFIVTLLHMNGTTSIQEVNSTASEWFVLQACLAHSTNIKSYSITHV</sequence>